<reference evidence="3" key="1">
    <citation type="submission" date="2018-06" db="EMBL/GenBank/DDBJ databases">
        <authorList>
            <person name="Zhirakovskaya E."/>
        </authorList>
    </citation>
    <scope>NUCLEOTIDE SEQUENCE</scope>
</reference>
<gene>
    <name evidence="3" type="ORF">MNBD_ALPHA03-319</name>
</gene>
<accession>A0A3B1ANH0</accession>
<feature type="transmembrane region" description="Helical" evidence="1">
    <location>
        <begin position="25"/>
        <end position="44"/>
    </location>
</feature>
<protein>
    <recommendedName>
        <fullName evidence="2">Putative Flp pilus-assembly TadG-like N-terminal domain-containing protein</fullName>
    </recommendedName>
</protein>
<evidence type="ECO:0000256" key="1">
    <source>
        <dbReference type="SAM" id="Phobius"/>
    </source>
</evidence>
<evidence type="ECO:0000313" key="3">
    <source>
        <dbReference type="EMBL" id="VAX07489.1"/>
    </source>
</evidence>
<dbReference type="EMBL" id="UOFW01000208">
    <property type="protein sequence ID" value="VAX07489.1"/>
    <property type="molecule type" value="Genomic_DNA"/>
</dbReference>
<feature type="non-terminal residue" evidence="3">
    <location>
        <position position="348"/>
    </location>
</feature>
<dbReference type="Pfam" id="PF13400">
    <property type="entry name" value="Tad"/>
    <property type="match status" value="1"/>
</dbReference>
<organism evidence="3">
    <name type="scientific">hydrothermal vent metagenome</name>
    <dbReference type="NCBI Taxonomy" id="652676"/>
    <lineage>
        <taxon>unclassified sequences</taxon>
        <taxon>metagenomes</taxon>
        <taxon>ecological metagenomes</taxon>
    </lineage>
</organism>
<keyword evidence="1" id="KW-0812">Transmembrane</keyword>
<sequence>MSINTLITNLKNSALEFLGHDKGSIAITFAVSLIPVMLTAGIAVDYTRIAHTKGIIDEALDAAVLMSGRELADGKRVNASFRADFEKFFFANVDGRTNLVDSVSIQSFNANPATGKVTASAKSNIKMTFMGIIGKPTVDVTSESEARFSSKKVELTMMLDVTGSMGRQGKLAALKTAANNAIDILLPTSSTSNKVRIGLVPYSASVNVGNTVARKVSNRPGFRCVTERRANRFNDASYATTKVEGAGRYCPSQKVVPLSTNASTLKSTINSFRASGATAGHLGVTWSYYTLSPNWDNAWPSSPTPASYGDSRVQKIALLMTDGEFNTIYTGSTSAQFAVSTCADMKRR</sequence>
<feature type="domain" description="Putative Flp pilus-assembly TadG-like N-terminal" evidence="2">
    <location>
        <begin position="23"/>
        <end position="66"/>
    </location>
</feature>
<dbReference type="InterPro" id="IPR028087">
    <property type="entry name" value="Tad_N"/>
</dbReference>
<evidence type="ECO:0000259" key="2">
    <source>
        <dbReference type="Pfam" id="PF13400"/>
    </source>
</evidence>
<dbReference type="InterPro" id="IPR036465">
    <property type="entry name" value="vWFA_dom_sf"/>
</dbReference>
<keyword evidence="1" id="KW-0472">Membrane</keyword>
<proteinExistence type="predicted"/>
<dbReference type="AlphaFoldDB" id="A0A3B1ANH0"/>
<dbReference type="SUPFAM" id="SSF53300">
    <property type="entry name" value="vWA-like"/>
    <property type="match status" value="1"/>
</dbReference>
<name>A0A3B1ANH0_9ZZZZ</name>
<dbReference type="Gene3D" id="3.40.50.410">
    <property type="entry name" value="von Willebrand factor, type A domain"/>
    <property type="match status" value="1"/>
</dbReference>
<keyword evidence="1" id="KW-1133">Transmembrane helix</keyword>